<proteinExistence type="predicted"/>
<accession>A0AAJ2ZCW6</accession>
<evidence type="ECO:0000313" key="1">
    <source>
        <dbReference type="EMBL" id="NES26453.1"/>
    </source>
</evidence>
<evidence type="ECO:0000313" key="2">
    <source>
        <dbReference type="EMBL" id="QGL50628.1"/>
    </source>
</evidence>
<reference evidence="1 4" key="2">
    <citation type="submission" date="2020-02" db="EMBL/GenBank/DDBJ databases">
        <title>WGS of Micromonospora spp. isolated from hot spring.</title>
        <authorList>
            <person name="Thawai C."/>
        </authorList>
    </citation>
    <scope>NUCLEOTIDE SEQUENCE [LARGE SCALE GENOMIC DNA]</scope>
    <source>
        <strain evidence="1 4">TMS7</strain>
    </source>
</reference>
<dbReference type="Proteomes" id="UP000477779">
    <property type="component" value="Unassembled WGS sequence"/>
</dbReference>
<dbReference type="RefSeq" id="WP_154229763.1">
    <property type="nucleotide sequence ID" value="NZ_CP045309.1"/>
</dbReference>
<evidence type="ECO:0000313" key="4">
    <source>
        <dbReference type="Proteomes" id="UP000477779"/>
    </source>
</evidence>
<organism evidence="1 4">
    <name type="scientific">Micromonospora terminaliae</name>
    <dbReference type="NCBI Taxonomy" id="1914461"/>
    <lineage>
        <taxon>Bacteria</taxon>
        <taxon>Bacillati</taxon>
        <taxon>Actinomycetota</taxon>
        <taxon>Actinomycetes</taxon>
        <taxon>Micromonosporales</taxon>
        <taxon>Micromonosporaceae</taxon>
        <taxon>Micromonospora</taxon>
    </lineage>
</organism>
<keyword evidence="3" id="KW-1185">Reference proteome</keyword>
<name>A0AAJ2ZCW6_9ACTN</name>
<dbReference type="Proteomes" id="UP000402241">
    <property type="component" value="Chromosome"/>
</dbReference>
<dbReference type="AlphaFoldDB" id="A0AAJ2ZCW6"/>
<dbReference type="EMBL" id="JAAHBZ010000001">
    <property type="protein sequence ID" value="NES26453.1"/>
    <property type="molecule type" value="Genomic_DNA"/>
</dbReference>
<dbReference type="EMBL" id="CP045309">
    <property type="protein sequence ID" value="QGL50628.1"/>
    <property type="molecule type" value="Genomic_DNA"/>
</dbReference>
<sequence>MTAAQWHVGSRTTRLMIASFLFALVAAISSMVYANAVARNSVQNLCALVVTLDDTYRATPPQTPTGREIADQIGELRTQLDCPAPA</sequence>
<gene>
    <name evidence="1" type="ORF">G3561_02615</name>
    <name evidence="2" type="ORF">GCE86_28540</name>
</gene>
<protein>
    <submittedName>
        <fullName evidence="1">Uncharacterized protein</fullName>
    </submittedName>
</protein>
<evidence type="ECO:0000313" key="3">
    <source>
        <dbReference type="Proteomes" id="UP000402241"/>
    </source>
</evidence>
<reference evidence="2 3" key="1">
    <citation type="submission" date="2019-10" db="EMBL/GenBank/DDBJ databases">
        <title>Genome Sequence of Micromonospora terminaliae DSM 101760.</title>
        <authorList>
            <person name="Guo L."/>
        </authorList>
    </citation>
    <scope>NUCLEOTIDE SEQUENCE [LARGE SCALE GENOMIC DNA]</scope>
    <source>
        <strain evidence="2 3">DSM 101760</strain>
    </source>
</reference>